<accession>E4WQI7</accession>
<name>E4WQI7_OIKDI</name>
<organism evidence="1">
    <name type="scientific">Oikopleura dioica</name>
    <name type="common">Tunicate</name>
    <dbReference type="NCBI Taxonomy" id="34765"/>
    <lineage>
        <taxon>Eukaryota</taxon>
        <taxon>Metazoa</taxon>
        <taxon>Chordata</taxon>
        <taxon>Tunicata</taxon>
        <taxon>Appendicularia</taxon>
        <taxon>Copelata</taxon>
        <taxon>Oikopleuridae</taxon>
        <taxon>Oikopleura</taxon>
    </lineage>
</organism>
<reference evidence="1" key="1">
    <citation type="journal article" date="2010" name="Science">
        <title>Plasticity of animal genome architecture unmasked by rapid evolution of a pelagic tunicate.</title>
        <authorList>
            <person name="Denoeud F."/>
            <person name="Henriet S."/>
            <person name="Mungpakdee S."/>
            <person name="Aury J.M."/>
            <person name="Da Silva C."/>
            <person name="Brinkmann H."/>
            <person name="Mikhaleva J."/>
            <person name="Olsen L.C."/>
            <person name="Jubin C."/>
            <person name="Canestro C."/>
            <person name="Bouquet J.M."/>
            <person name="Danks G."/>
            <person name="Poulain J."/>
            <person name="Campsteijn C."/>
            <person name="Adamski M."/>
            <person name="Cross I."/>
            <person name="Yadetie F."/>
            <person name="Muffato M."/>
            <person name="Louis A."/>
            <person name="Butcher S."/>
            <person name="Tsagkogeorga G."/>
            <person name="Konrad A."/>
            <person name="Singh S."/>
            <person name="Jensen M.F."/>
            <person name="Cong E.H."/>
            <person name="Eikeseth-Otteraa H."/>
            <person name="Noel B."/>
            <person name="Anthouard V."/>
            <person name="Porcel B.M."/>
            <person name="Kachouri-Lafond R."/>
            <person name="Nishino A."/>
            <person name="Ugolini M."/>
            <person name="Chourrout P."/>
            <person name="Nishida H."/>
            <person name="Aasland R."/>
            <person name="Huzurbazar S."/>
            <person name="Westhof E."/>
            <person name="Delsuc F."/>
            <person name="Lehrach H."/>
            <person name="Reinhardt R."/>
            <person name="Weissenbach J."/>
            <person name="Roy S.W."/>
            <person name="Artiguenave F."/>
            <person name="Postlethwait J.H."/>
            <person name="Manak J.R."/>
            <person name="Thompson E.M."/>
            <person name="Jaillon O."/>
            <person name="Du Pasquier L."/>
            <person name="Boudinot P."/>
            <person name="Liberles D.A."/>
            <person name="Volff J.N."/>
            <person name="Philippe H."/>
            <person name="Lenhard B."/>
            <person name="Roest Crollius H."/>
            <person name="Wincker P."/>
            <person name="Chourrout D."/>
        </authorList>
    </citation>
    <scope>NUCLEOTIDE SEQUENCE [LARGE SCALE GENOMIC DNA]</scope>
</reference>
<evidence type="ECO:0000313" key="2">
    <source>
        <dbReference type="Proteomes" id="UP000001307"/>
    </source>
</evidence>
<dbReference type="EMBL" id="FN653015">
    <property type="protein sequence ID" value="CBY20119.1"/>
    <property type="molecule type" value="Genomic_DNA"/>
</dbReference>
<dbReference type="AlphaFoldDB" id="E4WQI7"/>
<protein>
    <submittedName>
        <fullName evidence="1">Uncharacterized protein</fullName>
    </submittedName>
</protein>
<keyword evidence="2" id="KW-1185">Reference proteome</keyword>
<gene>
    <name evidence="1" type="ORF">GSOID_T00000102001</name>
</gene>
<evidence type="ECO:0000313" key="1">
    <source>
        <dbReference type="EMBL" id="CBY20119.1"/>
    </source>
</evidence>
<dbReference type="InParanoid" id="E4WQI7"/>
<proteinExistence type="predicted"/>
<sequence length="231" mass="27751">MKSFPFFDLPNELQHKIWSCLDDDKDINEKMLLGLYFVDSQSDKENSHERWIKKNIGNYCEYDDWYVTRENEKESFTRRDYMMLFYKFRSVIGKKFQKEYDLAIPNRIISKFKDIFSPSDIEYARYIHLSAPYCAEKRCQYDFGVCILCEKHLEEEVARAFELYDSWVAWDPARELYDLLTEKLSSLYFDILGEIEELPSSEVTDFDRAFIKQADRLKDIFSSKFTKTITN</sequence>
<dbReference type="Proteomes" id="UP000001307">
    <property type="component" value="Unassembled WGS sequence"/>
</dbReference>